<feature type="compositionally biased region" description="Polar residues" evidence="1">
    <location>
        <begin position="1522"/>
        <end position="1545"/>
    </location>
</feature>
<evidence type="ECO:0000313" key="2">
    <source>
        <dbReference type="EMBL" id="CAB9507000.1"/>
    </source>
</evidence>
<feature type="compositionally biased region" description="Low complexity" evidence="1">
    <location>
        <begin position="276"/>
        <end position="287"/>
    </location>
</feature>
<feature type="compositionally biased region" description="Polar residues" evidence="1">
    <location>
        <begin position="73"/>
        <end position="82"/>
    </location>
</feature>
<feature type="compositionally biased region" description="Polar residues" evidence="1">
    <location>
        <begin position="1047"/>
        <end position="1069"/>
    </location>
</feature>
<feature type="compositionally biased region" description="Polar residues" evidence="1">
    <location>
        <begin position="1446"/>
        <end position="1458"/>
    </location>
</feature>
<feature type="compositionally biased region" description="Basic and acidic residues" evidence="1">
    <location>
        <begin position="1459"/>
        <end position="1500"/>
    </location>
</feature>
<feature type="compositionally biased region" description="Low complexity" evidence="1">
    <location>
        <begin position="1087"/>
        <end position="1162"/>
    </location>
</feature>
<feature type="compositionally biased region" description="Polar residues" evidence="1">
    <location>
        <begin position="944"/>
        <end position="954"/>
    </location>
</feature>
<feature type="region of interest" description="Disordered" evidence="1">
    <location>
        <begin position="26"/>
        <end position="58"/>
    </location>
</feature>
<feature type="compositionally biased region" description="Polar residues" evidence="1">
    <location>
        <begin position="503"/>
        <end position="516"/>
    </location>
</feature>
<feature type="region of interest" description="Disordered" evidence="1">
    <location>
        <begin position="65"/>
        <end position="84"/>
    </location>
</feature>
<comment type="caution">
    <text evidence="2">The sequence shown here is derived from an EMBL/GenBank/DDBJ whole genome shotgun (WGS) entry which is preliminary data.</text>
</comment>
<gene>
    <name evidence="2" type="ORF">SEMRO_288_G108810.1</name>
</gene>
<feature type="compositionally biased region" description="Acidic residues" evidence="1">
    <location>
        <begin position="884"/>
        <end position="896"/>
    </location>
</feature>
<feature type="compositionally biased region" description="Basic residues" evidence="1">
    <location>
        <begin position="199"/>
        <end position="213"/>
    </location>
</feature>
<organism evidence="2 3">
    <name type="scientific">Seminavis robusta</name>
    <dbReference type="NCBI Taxonomy" id="568900"/>
    <lineage>
        <taxon>Eukaryota</taxon>
        <taxon>Sar</taxon>
        <taxon>Stramenopiles</taxon>
        <taxon>Ochrophyta</taxon>
        <taxon>Bacillariophyta</taxon>
        <taxon>Bacillariophyceae</taxon>
        <taxon>Bacillariophycidae</taxon>
        <taxon>Naviculales</taxon>
        <taxon>Naviculaceae</taxon>
        <taxon>Seminavis</taxon>
    </lineage>
</organism>
<protein>
    <submittedName>
        <fullName evidence="2">Uncharacterized protein</fullName>
    </submittedName>
</protein>
<sequence>MEARYRRRVLSRLQRQTAEKIVYTELSDDVGGEHNNNNNNNNDSLNNNNDHNHNDQQCVDVTLSPSKGEKENSAPTPTSVSSPLRAMYRMTLGVGSQRTGFQNLDRDSGDQRGASPLRKIKTPTTPLSETPSHRFQNDFITPSSPLLGQAQSSNSESQGSRDAFHNISDVFKAALEAEFTKTDFQDPYANAMASEPRRGLHRRRGRSRSRSRSRSLSQSRFGSTDESSELPPRIGRRRVRDGSPGNRHPSPTIMKKQTRSPSPHRPPTPNLYIRVQQQQQQQQDQQQRSGGDPAPFDEKESRRRAERDRILRLMNGLDALLVDTPRNANSGGGTPSNIQRPPKSSTPTPTNTATATATAQVKAASVQERAKIKSLMHGLDQLLVDTPTNAARAKNSSPFQESPNVRSRPPLSSSNTNNKDRNPIHHQQQHVAINSFAPGSIHTGTTNTLSTGTSTSSTSTSSDEDGVPPPATIRTKTTDVSALTSRGTVSVLSTDTEDDTQHSRQSYSSASTQGTDVTENQHLSITTMDQLLAPSSTISSNGILSRTTDSGIEMRLNELTPRSQVSLLIQKSSSGSVVGIGGEFLRRPKTNKTKSRSIRGSFEHQITPKRSGGSSLLEEALREQEEDFLQQDMLRETQQNPLHPIASLNHIDQRLASKQSSVSTLTMNTMEQQQEQQQGNGDFAEISELPCQQVLSEITTMTTQKSCDDTVTSSQQDASEDRMPNKVFPRIDEEVAMTQTAQPREQVSKSSDDLSLGQRPSPSKEGTDNHQTLRRNPSDEQPHSDASLHLEVFYDAISEPDLPNKEDSESEDNNGGEVNKDEPGAKEMVNPGLVGQDHVVQTQHVDMPKPLPSPDDTRDQGQQQQLEQEISTEVSPPTVTKDEESSEEEQSQENDVVEVPCPVATNASSSTETYGSLHQQKNLGENSLPSTSDEGPSTDPKEPQSISSGESNVQPVAAEETASNSVSSNPPIPEKETLNSYPSVKARIKALSDTPVQASPDFKSLSHEHLSNHDSAQSSTPSKSLHSSSLASVDGQRESSAADIHSRSSTADTQEAMSVTVAGSSSGNATGAPEQGPASASIEVHSHASQSHTCQSHASQSHASQSHASQSYASQSHVSQSHASQSHASQSHASQSHASQSHASQSHTSQSHNHQSQSYVSQGPEHVSMQHSSHSLPSHPQNGAAGPNSSLEQANTATNAALAFSCGLEQNFHQPGSVSHILPPGYIDHDPKDANHSVPNQGNPNAAHLYHGHPGYGLQAIHHQSGAQGTIQHASGAHHHPYSNAQHYFIGQGHVPELHPTHHNHQHLIGNTGHADHNHAGSGHPAVGVTMAPVLPPPRHYKPNIPPRPTSSTTTTMPYQHAAADGTSHLGHVHSALNNTRLEIGTMPPSSHPRKVLARSIESQEAQFHHGTNEIVDKSLASTPVAKTKHSRYHRGGKFHDDPVLSSVSSGMNHQPDNTSRRPQKEWETSTKSKELPPRESTRRSQRRTLKESRTPDETPRSQNRSRHSERRRSSAEDDVTVAQTTVTNGSDYIGGTTYSSCQSSYEDDDDDDERTSVGGAFAQNVMGMFEGLKFPSFTNCVTSTKGVIENMALGAERACLKSSDVPDNEKKSDGNSRRGGRRRSRSHRSQRKHDPDDESSLVQHKQQQEPDGVKKF</sequence>
<keyword evidence="3" id="KW-1185">Reference proteome</keyword>
<feature type="compositionally biased region" description="Polar residues" evidence="1">
    <location>
        <begin position="392"/>
        <end position="417"/>
    </location>
</feature>
<evidence type="ECO:0000313" key="3">
    <source>
        <dbReference type="Proteomes" id="UP001153069"/>
    </source>
</evidence>
<proteinExistence type="predicted"/>
<accession>A0A9N8DRI1</accession>
<feature type="compositionally biased region" description="Basic residues" evidence="1">
    <location>
        <begin position="1619"/>
        <end position="1632"/>
    </location>
</feature>
<feature type="region of interest" description="Disordered" evidence="1">
    <location>
        <begin position="96"/>
        <end position="161"/>
    </location>
</feature>
<feature type="compositionally biased region" description="Low complexity" evidence="1">
    <location>
        <begin position="860"/>
        <end position="869"/>
    </location>
</feature>
<feature type="region of interest" description="Disordered" evidence="1">
    <location>
        <begin position="322"/>
        <end position="356"/>
    </location>
</feature>
<feature type="region of interest" description="Disordered" evidence="1">
    <location>
        <begin position="1408"/>
        <end position="1557"/>
    </location>
</feature>
<feature type="compositionally biased region" description="Low complexity" evidence="1">
    <location>
        <begin position="341"/>
        <end position="356"/>
    </location>
</feature>
<feature type="compositionally biased region" description="Basic residues" evidence="1">
    <location>
        <begin position="1427"/>
        <end position="1437"/>
    </location>
</feature>
<reference evidence="2" key="1">
    <citation type="submission" date="2020-06" db="EMBL/GenBank/DDBJ databases">
        <authorList>
            <consortium name="Plant Systems Biology data submission"/>
        </authorList>
    </citation>
    <scope>NUCLEOTIDE SEQUENCE</scope>
    <source>
        <strain evidence="2">D6</strain>
    </source>
</reference>
<feature type="compositionally biased region" description="Low complexity" evidence="1">
    <location>
        <begin position="443"/>
        <end position="461"/>
    </location>
</feature>
<feature type="compositionally biased region" description="Polar residues" evidence="1">
    <location>
        <begin position="137"/>
        <end position="160"/>
    </location>
</feature>
<feature type="compositionally biased region" description="Polar residues" evidence="1">
    <location>
        <begin position="474"/>
        <end position="494"/>
    </location>
</feature>
<feature type="region of interest" description="Disordered" evidence="1">
    <location>
        <begin position="392"/>
        <end position="422"/>
    </location>
</feature>
<feature type="compositionally biased region" description="Basic and acidic residues" evidence="1">
    <location>
        <begin position="776"/>
        <end position="788"/>
    </location>
</feature>
<dbReference type="Proteomes" id="UP001153069">
    <property type="component" value="Unassembled WGS sequence"/>
</dbReference>
<feature type="region of interest" description="Disordered" evidence="1">
    <location>
        <begin position="704"/>
        <end position="1191"/>
    </location>
</feature>
<feature type="compositionally biased region" description="Basic and acidic residues" evidence="1">
    <location>
        <begin position="1408"/>
        <end position="1417"/>
    </location>
</feature>
<feature type="compositionally biased region" description="Low complexity" evidence="1">
    <location>
        <begin position="34"/>
        <end position="49"/>
    </location>
</feature>
<dbReference type="EMBL" id="CAICTM010000287">
    <property type="protein sequence ID" value="CAB9507000.1"/>
    <property type="molecule type" value="Genomic_DNA"/>
</dbReference>
<feature type="compositionally biased region" description="Low complexity" evidence="1">
    <location>
        <begin position="1018"/>
        <end position="1032"/>
    </location>
</feature>
<feature type="compositionally biased region" description="Low complexity" evidence="1">
    <location>
        <begin position="1169"/>
        <end position="1181"/>
    </location>
</feature>
<feature type="compositionally biased region" description="Polar residues" evidence="1">
    <location>
        <begin position="704"/>
        <end position="717"/>
    </location>
</feature>
<name>A0A9N8DRI1_9STRA</name>
<feature type="region of interest" description="Disordered" evidence="1">
    <location>
        <begin position="187"/>
        <end position="304"/>
    </location>
</feature>
<feature type="compositionally biased region" description="Basic and acidic residues" evidence="1">
    <location>
        <begin position="719"/>
        <end position="733"/>
    </location>
</feature>
<feature type="region of interest" description="Disordered" evidence="1">
    <location>
        <begin position="437"/>
        <end position="516"/>
    </location>
</feature>
<feature type="compositionally biased region" description="Polar residues" evidence="1">
    <location>
        <begin position="905"/>
        <end position="935"/>
    </location>
</feature>
<feature type="region of interest" description="Disordered" evidence="1">
    <location>
        <begin position="1601"/>
        <end position="1657"/>
    </location>
</feature>
<feature type="compositionally biased region" description="Basic and acidic residues" evidence="1">
    <location>
        <begin position="1647"/>
        <end position="1657"/>
    </location>
</feature>
<feature type="region of interest" description="Disordered" evidence="1">
    <location>
        <begin position="590"/>
        <end position="615"/>
    </location>
</feature>
<evidence type="ECO:0000256" key="1">
    <source>
        <dbReference type="SAM" id="MobiDB-lite"/>
    </source>
</evidence>
<feature type="compositionally biased region" description="Basic and acidic residues" evidence="1">
    <location>
        <begin position="1608"/>
        <end position="1617"/>
    </location>
</feature>